<dbReference type="CDD" id="cd02812">
    <property type="entry name" value="PcrB_like"/>
    <property type="match status" value="1"/>
</dbReference>
<feature type="binding site" evidence="9">
    <location>
        <begin position="198"/>
        <end position="199"/>
    </location>
    <ligand>
        <name>sn-glycerol 1-phosphate</name>
        <dbReference type="ChEBI" id="CHEBI:57685"/>
    </ligand>
</feature>
<comment type="pathway">
    <text evidence="9">Membrane lipid metabolism; glycerophospholipid metabolism.</text>
</comment>
<protein>
    <recommendedName>
        <fullName evidence="9">Geranylgeranylglyceryl phosphate synthase</fullName>
        <shortName evidence="9">GGGP synthase</shortName>
        <shortName evidence="9">GGGPS</shortName>
        <ecNumber evidence="9">2.5.1.41</ecNumber>
    </recommendedName>
    <alternativeName>
        <fullName evidence="9">(S)-3-O-geranylgeranylglyceryl phosphate synthase</fullName>
    </alternativeName>
    <alternativeName>
        <fullName evidence="9">Phosphoglycerol geranylgeranyltransferase</fullName>
    </alternativeName>
</protein>
<evidence type="ECO:0000256" key="9">
    <source>
        <dbReference type="HAMAP-Rule" id="MF_00112"/>
    </source>
</evidence>
<dbReference type="EC" id="2.5.1.41" evidence="9"/>
<dbReference type="GO" id="GO:0005737">
    <property type="term" value="C:cytoplasm"/>
    <property type="evidence" value="ECO:0007669"/>
    <property type="project" value="UniProtKB-SubCell"/>
</dbReference>
<dbReference type="InterPro" id="IPR039074">
    <property type="entry name" value="GGGP/HepGP_synthase_I"/>
</dbReference>
<keyword evidence="11" id="KW-1185">Reference proteome</keyword>
<dbReference type="NCBIfam" id="TIGR01769">
    <property type="entry name" value="GGGP"/>
    <property type="match status" value="1"/>
</dbReference>
<evidence type="ECO:0000256" key="5">
    <source>
        <dbReference type="ARBA" id="ARBA00023098"/>
    </source>
</evidence>
<organism evidence="10 11">
    <name type="scientific">Methanonatronarchaeum thermophilum</name>
    <dbReference type="NCBI Taxonomy" id="1927129"/>
    <lineage>
        <taxon>Archaea</taxon>
        <taxon>Methanobacteriati</taxon>
        <taxon>Methanobacteriota</taxon>
        <taxon>Methanonatronarchaeia</taxon>
        <taxon>Methanonatronarchaeales</taxon>
        <taxon>Methanonatronarchaeaceae</taxon>
        <taxon>Methanonatronarchaeum</taxon>
    </lineage>
</organism>
<dbReference type="PANTHER" id="PTHR40029:SF2">
    <property type="entry name" value="HEPTAPRENYLGLYCERYL PHOSPHATE SYNTHASE"/>
    <property type="match status" value="1"/>
</dbReference>
<evidence type="ECO:0000256" key="2">
    <source>
        <dbReference type="ARBA" id="ARBA00022679"/>
    </source>
</evidence>
<evidence type="ECO:0000256" key="3">
    <source>
        <dbReference type="ARBA" id="ARBA00022723"/>
    </source>
</evidence>
<feature type="binding site" evidence="9">
    <location>
        <begin position="167"/>
        <end position="173"/>
    </location>
    <ligand>
        <name>sn-glycerol 1-phosphate</name>
        <dbReference type="ChEBI" id="CHEBI:57685"/>
    </ligand>
</feature>
<feature type="binding site" evidence="9">
    <location>
        <begin position="220"/>
        <end position="221"/>
    </location>
    <ligand>
        <name>sn-glycerol 1-phosphate</name>
        <dbReference type="ChEBI" id="CHEBI:57685"/>
    </ligand>
</feature>
<keyword evidence="2 9" id="KW-0808">Transferase</keyword>
<comment type="function">
    <text evidence="9">Prenyltransferase that catalyzes the transfer of the geranylgeranyl moiety of geranylgeranyl diphosphate (GGPP) to the C3 hydroxyl of sn-glycerol-1-phosphate (G1P). This reaction is the first ether-bond-formation step in the biosynthesis of archaeal membrane lipids.</text>
</comment>
<feature type="binding site" evidence="9">
    <location>
        <position position="19"/>
    </location>
    <ligand>
        <name>Mg(2+)</name>
        <dbReference type="ChEBI" id="CHEBI:18420"/>
    </ligand>
</feature>
<dbReference type="NCBIfam" id="NF003198">
    <property type="entry name" value="PRK04169.1-2"/>
    <property type="match status" value="1"/>
</dbReference>
<dbReference type="SUPFAM" id="SSF51395">
    <property type="entry name" value="FMN-linked oxidoreductases"/>
    <property type="match status" value="1"/>
</dbReference>
<dbReference type="UniPathway" id="UPA00940"/>
<dbReference type="OrthoDB" id="7409at2157"/>
<dbReference type="GO" id="GO:0046474">
    <property type="term" value="P:glycerophospholipid biosynthetic process"/>
    <property type="evidence" value="ECO:0007669"/>
    <property type="project" value="UniProtKB-UniRule"/>
</dbReference>
<keyword evidence="6 9" id="KW-0594">Phospholipid biosynthesis</keyword>
<evidence type="ECO:0000313" key="11">
    <source>
        <dbReference type="Proteomes" id="UP000195137"/>
    </source>
</evidence>
<keyword evidence="5 9" id="KW-0443">Lipid metabolism</keyword>
<dbReference type="FunFam" id="3.20.20.390:FF:000001">
    <property type="entry name" value="Heptaprenylglyceryl phosphate synthase"/>
    <property type="match status" value="1"/>
</dbReference>
<comment type="subcellular location">
    <subcellularLocation>
        <location evidence="9">Cytoplasm</location>
    </subcellularLocation>
</comment>
<dbReference type="InterPro" id="IPR008205">
    <property type="entry name" value="GGGP_HepGP_synthase"/>
</dbReference>
<evidence type="ECO:0000256" key="6">
    <source>
        <dbReference type="ARBA" id="ARBA00023209"/>
    </source>
</evidence>
<sequence>MNVRRIFDSESGIHLTLIDPDEQTPARAGEIAVEAMSGGSDGIMVGGSTVSGQSIVDETVKEVKEKVDLPVILFPQDTSGLTGRADAVFFMSLLNSREPMYITGMQMRGAPIIKKLGLEPLPMAYLVIEPGGTVGYISDSRPIPREKPEIAASYALAGEYMGMDFIYLEAGSGVTEHVPLDMIGAVAKTTNSNIIVGGGIRTPKQAKKVVEAGADIVVTGSLVEEIDDVEQTISKLTDAIHK</sequence>
<feature type="binding site" evidence="9">
    <location>
        <position position="48"/>
    </location>
    <ligand>
        <name>Mg(2+)</name>
        <dbReference type="ChEBI" id="CHEBI:18420"/>
    </ligand>
</feature>
<dbReference type="PANTHER" id="PTHR40029">
    <property type="match status" value="1"/>
</dbReference>
<dbReference type="RefSeq" id="WP_086637532.1">
    <property type="nucleotide sequence ID" value="NZ_MRZU01000004.1"/>
</dbReference>
<dbReference type="AlphaFoldDB" id="A0A1Y3GD48"/>
<keyword evidence="1 9" id="KW-0444">Lipid biosynthesis</keyword>
<accession>A0A1Y3GD48</accession>
<dbReference type="Pfam" id="PF01884">
    <property type="entry name" value="PcrB"/>
    <property type="match status" value="1"/>
</dbReference>
<gene>
    <name evidence="10" type="ORF">AMET1_1149</name>
</gene>
<evidence type="ECO:0000256" key="8">
    <source>
        <dbReference type="ARBA" id="ARBA00047288"/>
    </source>
</evidence>
<proteinExistence type="inferred from homology"/>
<dbReference type="HAMAP" id="MF_00112">
    <property type="entry name" value="GGGP_HepGP_synthase"/>
    <property type="match status" value="1"/>
</dbReference>
<dbReference type="GO" id="GO:0120536">
    <property type="term" value="F:heptaprenylglyceryl phosphate synthase activity"/>
    <property type="evidence" value="ECO:0007669"/>
    <property type="project" value="UniProtKB-ARBA"/>
</dbReference>
<dbReference type="NCBIfam" id="TIGR01768">
    <property type="entry name" value="GGGP-family"/>
    <property type="match status" value="1"/>
</dbReference>
<evidence type="ECO:0000256" key="4">
    <source>
        <dbReference type="ARBA" id="ARBA00022842"/>
    </source>
</evidence>
<keyword evidence="4 9" id="KW-0460">Magnesium</keyword>
<keyword evidence="7 9" id="KW-1208">Phospholipid metabolism</keyword>
<keyword evidence="9" id="KW-0963">Cytoplasm</keyword>
<reference evidence="10 11" key="1">
    <citation type="submission" date="2016-12" db="EMBL/GenBank/DDBJ databases">
        <title>Discovery of methanogenic haloarchaea.</title>
        <authorList>
            <person name="Sorokin D.Y."/>
            <person name="Makarova K.S."/>
            <person name="Abbas B."/>
            <person name="Ferrer M."/>
            <person name="Golyshin P.N."/>
        </authorList>
    </citation>
    <scope>NUCLEOTIDE SEQUENCE [LARGE SCALE GENOMIC DNA]</scope>
    <source>
        <strain evidence="10">AMET1</strain>
    </source>
</reference>
<evidence type="ECO:0000313" key="10">
    <source>
        <dbReference type="EMBL" id="OUJ18243.1"/>
    </source>
</evidence>
<dbReference type="EMBL" id="MRZU01000004">
    <property type="protein sequence ID" value="OUJ18243.1"/>
    <property type="molecule type" value="Genomic_DNA"/>
</dbReference>
<comment type="caution">
    <text evidence="9">Lacks conserved residue(s) required for the propagation of feature annotation.</text>
</comment>
<comment type="cofactor">
    <cofactor evidence="9">
        <name>Mg(2+)</name>
        <dbReference type="ChEBI" id="CHEBI:18420"/>
    </cofactor>
</comment>
<evidence type="ECO:0000256" key="1">
    <source>
        <dbReference type="ARBA" id="ARBA00022516"/>
    </source>
</evidence>
<dbReference type="GO" id="GO:0000287">
    <property type="term" value="F:magnesium ion binding"/>
    <property type="evidence" value="ECO:0007669"/>
    <property type="project" value="UniProtKB-UniRule"/>
</dbReference>
<dbReference type="InterPro" id="IPR010946">
    <property type="entry name" value="GGGP_synth"/>
</dbReference>
<evidence type="ECO:0000256" key="7">
    <source>
        <dbReference type="ARBA" id="ARBA00023264"/>
    </source>
</evidence>
<dbReference type="Gene3D" id="3.20.20.390">
    <property type="entry name" value="FMN-linked oxidoreductases"/>
    <property type="match status" value="1"/>
</dbReference>
<name>A0A1Y3GD48_9EURY</name>
<comment type="caution">
    <text evidence="10">The sequence shown here is derived from an EMBL/GenBank/DDBJ whole genome shotgun (WGS) entry which is preliminary data.</text>
</comment>
<comment type="catalytic activity">
    <reaction evidence="8 9">
        <text>sn-glycerol 1-phosphate + (2E,6E,10E)-geranylgeranyl diphosphate = sn-3-O-(geranylgeranyl)glycerol 1-phosphate + diphosphate</text>
        <dbReference type="Rhea" id="RHEA:23404"/>
        <dbReference type="ChEBI" id="CHEBI:33019"/>
        <dbReference type="ChEBI" id="CHEBI:57677"/>
        <dbReference type="ChEBI" id="CHEBI:57685"/>
        <dbReference type="ChEBI" id="CHEBI:58756"/>
        <dbReference type="EC" id="2.5.1.41"/>
    </reaction>
</comment>
<dbReference type="GO" id="GO:0047294">
    <property type="term" value="F:phosphoglycerol geranylgeranyltransferase activity"/>
    <property type="evidence" value="ECO:0007669"/>
    <property type="project" value="UniProtKB-UniRule"/>
</dbReference>
<comment type="similarity">
    <text evidence="9">Belongs to the GGGP/HepGP synthase family. Group II subfamily.</text>
</comment>
<keyword evidence="3 9" id="KW-0479">Metal-binding</keyword>
<dbReference type="InterPro" id="IPR038597">
    <property type="entry name" value="GGGP/HepGP_synthase_sf"/>
</dbReference>
<dbReference type="Proteomes" id="UP000195137">
    <property type="component" value="Unassembled WGS sequence"/>
</dbReference>